<protein>
    <submittedName>
        <fullName evidence="2">Uncharacterized protein</fullName>
    </submittedName>
</protein>
<organism evidence="2 3">
    <name type="scientific">Symbiochloris irregularis</name>
    <dbReference type="NCBI Taxonomy" id="706552"/>
    <lineage>
        <taxon>Eukaryota</taxon>
        <taxon>Viridiplantae</taxon>
        <taxon>Chlorophyta</taxon>
        <taxon>core chlorophytes</taxon>
        <taxon>Trebouxiophyceae</taxon>
        <taxon>Trebouxiales</taxon>
        <taxon>Trebouxiaceae</taxon>
        <taxon>Symbiochloris</taxon>
    </lineage>
</organism>
<comment type="caution">
    <text evidence="2">The sequence shown here is derived from an EMBL/GenBank/DDBJ whole genome shotgun (WGS) entry which is preliminary data.</text>
</comment>
<sequence>MICKGACGQAGEKRWPSAGFWPPLTSSTPLVNRGQLLHWQHARGRHRDIRAAALDSAPEWTLDQIAGLAFGGLLAATFFLAAKVDTI</sequence>
<name>A0AAW1NQL6_9CHLO</name>
<keyword evidence="1" id="KW-0812">Transmembrane</keyword>
<dbReference type="Proteomes" id="UP001465755">
    <property type="component" value="Unassembled WGS sequence"/>
</dbReference>
<dbReference type="EMBL" id="JALJOQ010000185">
    <property type="protein sequence ID" value="KAK9790944.1"/>
    <property type="molecule type" value="Genomic_DNA"/>
</dbReference>
<evidence type="ECO:0000256" key="1">
    <source>
        <dbReference type="SAM" id="Phobius"/>
    </source>
</evidence>
<accession>A0AAW1NQL6</accession>
<gene>
    <name evidence="2" type="ORF">WJX73_005345</name>
</gene>
<evidence type="ECO:0000313" key="3">
    <source>
        <dbReference type="Proteomes" id="UP001465755"/>
    </source>
</evidence>
<feature type="transmembrane region" description="Helical" evidence="1">
    <location>
        <begin position="65"/>
        <end position="82"/>
    </location>
</feature>
<evidence type="ECO:0000313" key="2">
    <source>
        <dbReference type="EMBL" id="KAK9790944.1"/>
    </source>
</evidence>
<keyword evidence="3" id="KW-1185">Reference proteome</keyword>
<dbReference type="AlphaFoldDB" id="A0AAW1NQL6"/>
<keyword evidence="1" id="KW-1133">Transmembrane helix</keyword>
<keyword evidence="1" id="KW-0472">Membrane</keyword>
<proteinExistence type="predicted"/>
<reference evidence="2 3" key="1">
    <citation type="journal article" date="2024" name="Nat. Commun.">
        <title>Phylogenomics reveals the evolutionary origins of lichenization in chlorophyte algae.</title>
        <authorList>
            <person name="Puginier C."/>
            <person name="Libourel C."/>
            <person name="Otte J."/>
            <person name="Skaloud P."/>
            <person name="Haon M."/>
            <person name="Grisel S."/>
            <person name="Petersen M."/>
            <person name="Berrin J.G."/>
            <person name="Delaux P.M."/>
            <person name="Dal Grande F."/>
            <person name="Keller J."/>
        </authorList>
    </citation>
    <scope>NUCLEOTIDE SEQUENCE [LARGE SCALE GENOMIC DNA]</scope>
    <source>
        <strain evidence="2 3">SAG 2036</strain>
    </source>
</reference>